<evidence type="ECO:0000313" key="1">
    <source>
        <dbReference type="EMBL" id="MBF0876832.1"/>
    </source>
</evidence>
<keyword evidence="2" id="KW-1185">Reference proteome</keyword>
<comment type="caution">
    <text evidence="1">The sequence shown here is derived from an EMBL/GenBank/DDBJ whole genome shotgun (WGS) entry which is preliminary data.</text>
</comment>
<evidence type="ECO:0000313" key="2">
    <source>
        <dbReference type="Proteomes" id="UP000630952"/>
    </source>
</evidence>
<reference evidence="1" key="2">
    <citation type="submission" date="2020-11" db="EMBL/GenBank/DDBJ databases">
        <title>Description of novel Gluconobacter species.</title>
        <authorList>
            <person name="Cleenwerck I."/>
            <person name="Cnockaert M."/>
            <person name="Borremans W."/>
            <person name="Wieme A.D."/>
            <person name="De Vuyst L."/>
            <person name="Vandamme P."/>
        </authorList>
    </citation>
    <scope>NUCLEOTIDE SEQUENCE</scope>
    <source>
        <strain evidence="1">LMG 27748</strain>
    </source>
</reference>
<name>A0ABR9YE60_9PROT</name>
<protein>
    <submittedName>
        <fullName evidence="1">Conjugal transfer protein TraJ</fullName>
    </submittedName>
</protein>
<sequence>MNDAKKGRNKHVGPRAERPIWVGVTDAERLTITETARAVRLPVSALLRKLALGYQPPSLIDQETLLTIIKLRGDFGRLGGLLKLWLVEEPGRAVSDNEVRAALDMILMKQSELTDLISQLSEIIPAKP</sequence>
<proteinExistence type="predicted"/>
<gene>
    <name evidence="1" type="ORF">HKD21_08210</name>
</gene>
<dbReference type="EMBL" id="JABCQO010000005">
    <property type="protein sequence ID" value="MBF0876832.1"/>
    <property type="molecule type" value="Genomic_DNA"/>
</dbReference>
<dbReference type="Proteomes" id="UP000630952">
    <property type="component" value="Unassembled WGS sequence"/>
</dbReference>
<dbReference type="InterPro" id="IPR053842">
    <property type="entry name" value="NikA-like"/>
</dbReference>
<organism evidence="1 2">
    <name type="scientific">Gluconobacter cerevisiae</name>
    <dbReference type="NCBI Taxonomy" id="1379734"/>
    <lineage>
        <taxon>Bacteria</taxon>
        <taxon>Pseudomonadati</taxon>
        <taxon>Pseudomonadota</taxon>
        <taxon>Alphaproteobacteria</taxon>
        <taxon>Acetobacterales</taxon>
        <taxon>Acetobacteraceae</taxon>
        <taxon>Gluconobacter</taxon>
    </lineage>
</organism>
<reference evidence="1" key="1">
    <citation type="submission" date="2020-04" db="EMBL/GenBank/DDBJ databases">
        <authorList>
            <person name="Sombolestani A."/>
        </authorList>
    </citation>
    <scope>NUCLEOTIDE SEQUENCE</scope>
    <source>
        <strain evidence="1">LMG 27748</strain>
    </source>
</reference>
<dbReference type="RefSeq" id="WP_194255210.1">
    <property type="nucleotide sequence ID" value="NZ_JABCQO010000005.1"/>
</dbReference>
<dbReference type="Pfam" id="PF21983">
    <property type="entry name" value="NikA-like"/>
    <property type="match status" value="1"/>
</dbReference>
<accession>A0ABR9YE60</accession>